<dbReference type="InterPro" id="IPR029063">
    <property type="entry name" value="SAM-dependent_MTases_sf"/>
</dbReference>
<dbReference type="OrthoDB" id="73890at2759"/>
<dbReference type="GO" id="GO:0032259">
    <property type="term" value="P:methylation"/>
    <property type="evidence" value="ECO:0007669"/>
    <property type="project" value="UniProtKB-KW"/>
</dbReference>
<organism evidence="8 9">
    <name type="scientific">Vitrella brassicaformis (strain CCMP3155)</name>
    <dbReference type="NCBI Taxonomy" id="1169540"/>
    <lineage>
        <taxon>Eukaryota</taxon>
        <taxon>Sar</taxon>
        <taxon>Alveolata</taxon>
        <taxon>Colpodellida</taxon>
        <taxon>Vitrellaceae</taxon>
        <taxon>Vitrella</taxon>
    </lineage>
</organism>
<evidence type="ECO:0000256" key="6">
    <source>
        <dbReference type="ARBA" id="ARBA00022679"/>
    </source>
</evidence>
<evidence type="ECO:0000256" key="3">
    <source>
        <dbReference type="ARBA" id="ARBA00011890"/>
    </source>
</evidence>
<keyword evidence="6" id="KW-0808">Transferase</keyword>
<comment type="subcellular location">
    <subcellularLocation>
        <location evidence="1">Cytoplasm</location>
    </subcellularLocation>
</comment>
<dbReference type="PhylomeDB" id="A0A0G4FS87"/>
<protein>
    <recommendedName>
        <fullName evidence="3">protein-L-isoaspartate(D-aspartate) O-methyltransferase</fullName>
        <ecNumber evidence="3">2.1.1.77</ecNumber>
    </recommendedName>
</protein>
<dbReference type="Gene3D" id="3.40.50.150">
    <property type="entry name" value="Vaccinia Virus protein VP39"/>
    <property type="match status" value="1"/>
</dbReference>
<dbReference type="Proteomes" id="UP000041254">
    <property type="component" value="Unassembled WGS sequence"/>
</dbReference>
<dbReference type="InParanoid" id="A0A0G4FS87"/>
<dbReference type="SUPFAM" id="SSF53335">
    <property type="entry name" value="S-adenosyl-L-methionine-dependent methyltransferases"/>
    <property type="match status" value="1"/>
</dbReference>
<dbReference type="EMBL" id="CDMY01000490">
    <property type="protein sequence ID" value="CEM17523.1"/>
    <property type="molecule type" value="Genomic_DNA"/>
</dbReference>
<dbReference type="Pfam" id="PF01135">
    <property type="entry name" value="PCMT"/>
    <property type="match status" value="1"/>
</dbReference>
<evidence type="ECO:0000256" key="7">
    <source>
        <dbReference type="ARBA" id="ARBA00022691"/>
    </source>
</evidence>
<accession>A0A0G4FS87</accession>
<keyword evidence="5" id="KW-0489">Methyltransferase</keyword>
<dbReference type="InterPro" id="IPR000682">
    <property type="entry name" value="PCMT"/>
</dbReference>
<dbReference type="GO" id="GO:0005737">
    <property type="term" value="C:cytoplasm"/>
    <property type="evidence" value="ECO:0007669"/>
    <property type="project" value="UniProtKB-SubCell"/>
</dbReference>
<evidence type="ECO:0000256" key="5">
    <source>
        <dbReference type="ARBA" id="ARBA00022603"/>
    </source>
</evidence>
<comment type="similarity">
    <text evidence="2">Belongs to the methyltransferase superfamily. L-isoaspartyl/D-aspartyl protein methyltransferase family.</text>
</comment>
<dbReference type="EC" id="2.1.1.77" evidence="3"/>
<dbReference type="AlphaFoldDB" id="A0A0G4FS87"/>
<dbReference type="VEuPathDB" id="CryptoDB:Vbra_16050"/>
<evidence type="ECO:0000313" key="8">
    <source>
        <dbReference type="EMBL" id="CEM17523.1"/>
    </source>
</evidence>
<evidence type="ECO:0000256" key="1">
    <source>
        <dbReference type="ARBA" id="ARBA00004496"/>
    </source>
</evidence>
<dbReference type="OMA" id="QDSPCPI"/>
<dbReference type="PANTHER" id="PTHR11579:SF0">
    <property type="entry name" value="PROTEIN-L-ISOASPARTATE(D-ASPARTATE) O-METHYLTRANSFERASE"/>
    <property type="match status" value="1"/>
</dbReference>
<dbReference type="PANTHER" id="PTHR11579">
    <property type="entry name" value="PROTEIN-L-ISOASPARTATE O-METHYLTRANSFERASE"/>
    <property type="match status" value="1"/>
</dbReference>
<keyword evidence="4" id="KW-0963">Cytoplasm</keyword>
<keyword evidence="7" id="KW-0949">S-adenosyl-L-methionine</keyword>
<dbReference type="CDD" id="cd02440">
    <property type="entry name" value="AdoMet_MTases"/>
    <property type="match status" value="1"/>
</dbReference>
<evidence type="ECO:0000313" key="9">
    <source>
        <dbReference type="Proteomes" id="UP000041254"/>
    </source>
</evidence>
<evidence type="ECO:0000256" key="2">
    <source>
        <dbReference type="ARBA" id="ARBA00005369"/>
    </source>
</evidence>
<sequence>MAWRCHGNTHRELIDNLQRAGLLRTPRVIEAMKKIDRGHFTVEGPTSAMSYRDSPQPIGYNATISAPHMHCEMIELLEGHLKDGAVALDVGSGSGYLTAVMADLCSPTGRTYGVEHIPELVEMSQANAEKSCPRLLASGCLKFVVADGQMGLPDAECRSLKQEGKEMPLFDAIHVGAAAAAIPDSLLHQLKPGGVMVIPVGPKGGDQTLMKLTKDAAGRVHRENITSVIFVPLTSKEAQLADDNSTKVNLLSLMLSSLRGQGE</sequence>
<proteinExistence type="inferred from homology"/>
<dbReference type="NCBIfam" id="TIGR00080">
    <property type="entry name" value="pimt"/>
    <property type="match status" value="1"/>
</dbReference>
<name>A0A0G4FS87_VITBC</name>
<dbReference type="GO" id="GO:0004719">
    <property type="term" value="F:protein-L-isoaspartate (D-aspartate) O-methyltransferase activity"/>
    <property type="evidence" value="ECO:0007669"/>
    <property type="project" value="UniProtKB-EC"/>
</dbReference>
<evidence type="ECO:0000256" key="4">
    <source>
        <dbReference type="ARBA" id="ARBA00022490"/>
    </source>
</evidence>
<reference evidence="8 9" key="1">
    <citation type="submission" date="2014-11" db="EMBL/GenBank/DDBJ databases">
        <authorList>
            <person name="Zhu J."/>
            <person name="Qi W."/>
            <person name="Song R."/>
        </authorList>
    </citation>
    <scope>NUCLEOTIDE SEQUENCE [LARGE SCALE GENOMIC DNA]</scope>
</reference>
<keyword evidence="9" id="KW-1185">Reference proteome</keyword>
<gene>
    <name evidence="8" type="ORF">Vbra_16050</name>
</gene>